<comment type="similarity">
    <text evidence="1">Belongs to the actin family.</text>
</comment>
<dbReference type="SUPFAM" id="SSF53067">
    <property type="entry name" value="Actin-like ATPase domain"/>
    <property type="match status" value="2"/>
</dbReference>
<dbReference type="EMBL" id="KI669493">
    <property type="protein sequence ID" value="OCF37083.1"/>
    <property type="molecule type" value="Genomic_DNA"/>
</dbReference>
<feature type="region of interest" description="Disordered" evidence="2">
    <location>
        <begin position="1"/>
        <end position="50"/>
    </location>
</feature>
<feature type="compositionally biased region" description="Low complexity" evidence="2">
    <location>
        <begin position="29"/>
        <end position="49"/>
    </location>
</feature>
<feature type="region of interest" description="Disordered" evidence="2">
    <location>
        <begin position="303"/>
        <end position="327"/>
    </location>
</feature>
<name>A0A1B9H1D2_9TREE</name>
<evidence type="ECO:0000313" key="3">
    <source>
        <dbReference type="EMBL" id="OCF37083.1"/>
    </source>
</evidence>
<dbReference type="PANTHER" id="PTHR11937">
    <property type="entry name" value="ACTIN"/>
    <property type="match status" value="1"/>
</dbReference>
<dbReference type="Pfam" id="PF00022">
    <property type="entry name" value="Actin"/>
    <property type="match status" value="1"/>
</dbReference>
<dbReference type="InterPro" id="IPR004000">
    <property type="entry name" value="Actin"/>
</dbReference>
<evidence type="ECO:0000256" key="2">
    <source>
        <dbReference type="SAM" id="MobiDB-lite"/>
    </source>
</evidence>
<feature type="compositionally biased region" description="Basic and acidic residues" evidence="2">
    <location>
        <begin position="307"/>
        <end position="326"/>
    </location>
</feature>
<dbReference type="FunFam" id="3.30.420.40:FF:000308">
    <property type="entry name" value="Unplaced genomic scaffold supercont1.11, whole genome shotgun sequence"/>
    <property type="match status" value="1"/>
</dbReference>
<dbReference type="Gene3D" id="3.90.640.10">
    <property type="entry name" value="Actin, Chain A, domain 4"/>
    <property type="match status" value="2"/>
</dbReference>
<dbReference type="SMART" id="SM00268">
    <property type="entry name" value="ACTIN"/>
    <property type="match status" value="1"/>
</dbReference>
<dbReference type="STRING" id="1296120.A0A1B9H1D2"/>
<organism evidence="3 4">
    <name type="scientific">Kwoniella heveanensis BCC8398</name>
    <dbReference type="NCBI Taxonomy" id="1296120"/>
    <lineage>
        <taxon>Eukaryota</taxon>
        <taxon>Fungi</taxon>
        <taxon>Dikarya</taxon>
        <taxon>Basidiomycota</taxon>
        <taxon>Agaricomycotina</taxon>
        <taxon>Tremellomycetes</taxon>
        <taxon>Tremellales</taxon>
        <taxon>Cryptococcaceae</taxon>
        <taxon>Kwoniella</taxon>
    </lineage>
</organism>
<keyword evidence="4" id="KW-1185">Reference proteome</keyword>
<proteinExistence type="inferred from homology"/>
<dbReference type="Proteomes" id="UP000092666">
    <property type="component" value="Unassembled WGS sequence"/>
</dbReference>
<protein>
    <submittedName>
        <fullName evidence="3">Uncharacterized protein</fullName>
    </submittedName>
</protein>
<evidence type="ECO:0000313" key="4">
    <source>
        <dbReference type="Proteomes" id="UP000092666"/>
    </source>
</evidence>
<dbReference type="InterPro" id="IPR043129">
    <property type="entry name" value="ATPase_NBD"/>
</dbReference>
<gene>
    <name evidence="3" type="ORF">I316_00988</name>
</gene>
<sequence>MSTSKSAGLEPGPAQSGPYTTPTKRAAFASSAEAGPSRARPAGASPAYSSRRHSLYGIEDRVVIDPGSRIWKVGFSGEPEPRAVFFAQDVASSDRTGATEAWDLDLESMMGVNGSRSEGDRLVGARIVKKLRDTYVKHLLADSKARKVIILENTFLPNYVKEHIASALFDNLQVPSVSFTSSSLLALVACGKITGLVVDAGWLETTITPVYHSRPLYTMSRSTPLAGRKLHLHLRNLLHHHAVYIPPPSSMSTIRSRERIEGVPLSILTDQVVERVLTEGCFVGGIVVDNGSEQDVAIEVDESEADDVARSEEEKSRFRRAKEEKRRYAHTSSAKDMSFVVSAPVGSARDMGPGSIIVPGWIRERAAEILFNDDDEAEDQSIPRIILACLLKLPIDLRASMFSSILVIGGTPSLPGFIPRLRIALLHHLLPPPAGSEDPTAPRSPLNTPAQRMEEVAIWKKRSKDEPYQTLYGLSGRLSILNDPAPLDGDEGNRGGRAPRWTPGLISWVGGSLAGSLKTSGPEMTRETYDTFLSVSSSRGEAYREELEAAEVEVAALAGVSVDQLGVGEALNDVGHLGRKRGWRDGVGLLGDWSRSVKA</sequence>
<dbReference type="AlphaFoldDB" id="A0A1B9H1D2"/>
<accession>A0A1B9H1D2</accession>
<dbReference type="Gene3D" id="3.30.420.40">
    <property type="match status" value="3"/>
</dbReference>
<reference evidence="4" key="2">
    <citation type="submission" date="2013-12" db="EMBL/GenBank/DDBJ databases">
        <title>Evolution of pathogenesis and genome organization in the Tremellales.</title>
        <authorList>
            <person name="Cuomo C."/>
            <person name="Litvintseva A."/>
            <person name="Heitman J."/>
            <person name="Chen Y."/>
            <person name="Sun S."/>
            <person name="Springer D."/>
            <person name="Dromer F."/>
            <person name="Young S."/>
            <person name="Zeng Q."/>
            <person name="Chapman S."/>
            <person name="Gujja S."/>
            <person name="Saif S."/>
            <person name="Birren B."/>
        </authorList>
    </citation>
    <scope>NUCLEOTIDE SEQUENCE [LARGE SCALE GENOMIC DNA]</scope>
    <source>
        <strain evidence="4">BCC8398</strain>
    </source>
</reference>
<reference evidence="3 4" key="1">
    <citation type="submission" date="2013-07" db="EMBL/GenBank/DDBJ databases">
        <title>The Genome Sequence of Cryptococcus heveanensis BCC8398.</title>
        <authorList>
            <consortium name="The Broad Institute Genome Sequencing Platform"/>
            <person name="Cuomo C."/>
            <person name="Litvintseva A."/>
            <person name="Chen Y."/>
            <person name="Heitman J."/>
            <person name="Sun S."/>
            <person name="Springer D."/>
            <person name="Dromer F."/>
            <person name="Young S.K."/>
            <person name="Zeng Q."/>
            <person name="Gargeya S."/>
            <person name="Fitzgerald M."/>
            <person name="Abouelleil A."/>
            <person name="Alvarado L."/>
            <person name="Berlin A.M."/>
            <person name="Chapman S.B."/>
            <person name="Dewar J."/>
            <person name="Goldberg J."/>
            <person name="Griggs A."/>
            <person name="Gujja S."/>
            <person name="Hansen M."/>
            <person name="Howarth C."/>
            <person name="Imamovic A."/>
            <person name="Larimer J."/>
            <person name="McCowan C."/>
            <person name="Murphy C."/>
            <person name="Pearson M."/>
            <person name="Priest M."/>
            <person name="Roberts A."/>
            <person name="Saif S."/>
            <person name="Shea T."/>
            <person name="Sykes S."/>
            <person name="Wortman J."/>
            <person name="Nusbaum C."/>
            <person name="Birren B."/>
        </authorList>
    </citation>
    <scope>NUCLEOTIDE SEQUENCE [LARGE SCALE GENOMIC DNA]</scope>
    <source>
        <strain evidence="3 4">BCC8398</strain>
    </source>
</reference>
<evidence type="ECO:0000256" key="1">
    <source>
        <dbReference type="RuleBase" id="RU000487"/>
    </source>
</evidence>
<dbReference type="OrthoDB" id="337660at2759"/>